<evidence type="ECO:0000313" key="2">
    <source>
        <dbReference type="Proteomes" id="UP000022910"/>
    </source>
</evidence>
<evidence type="ECO:0000313" key="1">
    <source>
        <dbReference type="EMBL" id="EXX71918.1"/>
    </source>
</evidence>
<organism evidence="1 2">
    <name type="scientific">Rhizophagus irregularis (strain DAOM 197198w)</name>
    <name type="common">Glomus intraradices</name>
    <dbReference type="NCBI Taxonomy" id="1432141"/>
    <lineage>
        <taxon>Eukaryota</taxon>
        <taxon>Fungi</taxon>
        <taxon>Fungi incertae sedis</taxon>
        <taxon>Mucoromycota</taxon>
        <taxon>Glomeromycotina</taxon>
        <taxon>Glomeromycetes</taxon>
        <taxon>Glomerales</taxon>
        <taxon>Glomeraceae</taxon>
        <taxon>Rhizophagus</taxon>
    </lineage>
</organism>
<dbReference type="HOGENOM" id="CLU_2172374_0_0_1"/>
<reference evidence="1 2" key="1">
    <citation type="submission" date="2014-02" db="EMBL/GenBank/DDBJ databases">
        <title>Single nucleus genome sequencing reveals high similarity among nuclei of an endomycorrhizal fungus.</title>
        <authorList>
            <person name="Lin K."/>
            <person name="Geurts R."/>
            <person name="Zhang Z."/>
            <person name="Limpens E."/>
            <person name="Saunders D.G."/>
            <person name="Mu D."/>
            <person name="Pang E."/>
            <person name="Cao H."/>
            <person name="Cha H."/>
            <person name="Lin T."/>
            <person name="Zhou Q."/>
            <person name="Shang Y."/>
            <person name="Li Y."/>
            <person name="Ivanov S."/>
            <person name="Sharma T."/>
            <person name="Velzen R.V."/>
            <person name="Ruijter N.D."/>
            <person name="Aanen D.K."/>
            <person name="Win J."/>
            <person name="Kamoun S."/>
            <person name="Bisseling T."/>
            <person name="Huang S."/>
        </authorList>
    </citation>
    <scope>NUCLEOTIDE SEQUENCE [LARGE SCALE GENOMIC DNA]</scope>
    <source>
        <strain evidence="2">DAOM197198w</strain>
    </source>
</reference>
<dbReference type="Proteomes" id="UP000022910">
    <property type="component" value="Unassembled WGS sequence"/>
</dbReference>
<dbReference type="SMR" id="A0A015MYN2"/>
<dbReference type="EMBL" id="JEMT01015848">
    <property type="protein sequence ID" value="EXX71918.1"/>
    <property type="molecule type" value="Genomic_DNA"/>
</dbReference>
<keyword evidence="2" id="KW-1185">Reference proteome</keyword>
<accession>A0A015MYN2</accession>
<dbReference type="AlphaFoldDB" id="A0A015MYN2"/>
<sequence length="110" mass="12545">MIRTYNKEDVAIPLYIFEPRISSPYLYPLSKSPSPKYLLSQPPSQSAASSFVDFLQNVSPSYLAQKQRELRRKIELVKGKSVKKIQDEVSLIDTLLNAVSDLTKENIELK</sequence>
<gene>
    <name evidence="1" type="ORF">RirG_074160</name>
</gene>
<name>A0A015MYN2_RHIIW</name>
<proteinExistence type="predicted"/>
<comment type="caution">
    <text evidence="1">The sequence shown here is derived from an EMBL/GenBank/DDBJ whole genome shotgun (WGS) entry which is preliminary data.</text>
</comment>
<protein>
    <submittedName>
        <fullName evidence="1">Uncharacterized protein</fullName>
    </submittedName>
</protein>